<name>K5XQE9_AGABU</name>
<reference evidence="3" key="1">
    <citation type="journal article" date="2012" name="Proc. Natl. Acad. Sci. U.S.A.">
        <title>Genome sequence of the button mushroom Agaricus bisporus reveals mechanisms governing adaptation to a humic-rich ecological niche.</title>
        <authorList>
            <person name="Morin E."/>
            <person name="Kohler A."/>
            <person name="Baker A.R."/>
            <person name="Foulongne-Oriol M."/>
            <person name="Lombard V."/>
            <person name="Nagy L.G."/>
            <person name="Ohm R.A."/>
            <person name="Patyshakuliyeva A."/>
            <person name="Brun A."/>
            <person name="Aerts A.L."/>
            <person name="Bailey A.M."/>
            <person name="Billette C."/>
            <person name="Coutinho P.M."/>
            <person name="Deakin G."/>
            <person name="Doddapaneni H."/>
            <person name="Floudas D."/>
            <person name="Grimwood J."/>
            <person name="Hilden K."/>
            <person name="Kuees U."/>
            <person name="LaButti K.M."/>
            <person name="Lapidus A."/>
            <person name="Lindquist E.A."/>
            <person name="Lucas S.M."/>
            <person name="Murat C."/>
            <person name="Riley R.W."/>
            <person name="Salamov A.A."/>
            <person name="Schmutz J."/>
            <person name="Subramanian V."/>
            <person name="Woesten H.A.B."/>
            <person name="Xu J."/>
            <person name="Eastwood D.C."/>
            <person name="Foster G.D."/>
            <person name="Sonnenberg A.S."/>
            <person name="Cullen D."/>
            <person name="de Vries R.P."/>
            <person name="Lundell T."/>
            <person name="Hibbett D.S."/>
            <person name="Henrissat B."/>
            <person name="Burton K.S."/>
            <person name="Kerrigan R.W."/>
            <person name="Challen M.P."/>
            <person name="Grigoriev I.V."/>
            <person name="Martin F."/>
        </authorList>
    </citation>
    <scope>NUCLEOTIDE SEQUENCE [LARGE SCALE GENOMIC DNA]</scope>
    <source>
        <strain evidence="3">JB137-S8 / ATCC MYA-4627 / FGSC 10392</strain>
    </source>
</reference>
<dbReference type="KEGG" id="abp:AGABI1DRAFT101970"/>
<proteinExistence type="predicted"/>
<feature type="region of interest" description="Disordered" evidence="1">
    <location>
        <begin position="1"/>
        <end position="60"/>
    </location>
</feature>
<dbReference type="EMBL" id="JH971398">
    <property type="protein sequence ID" value="EKM77020.1"/>
    <property type="molecule type" value="Genomic_DNA"/>
</dbReference>
<dbReference type="InParanoid" id="K5XQE9"/>
<evidence type="ECO:0000313" key="2">
    <source>
        <dbReference type="EMBL" id="EKM77020.1"/>
    </source>
</evidence>
<dbReference type="RefSeq" id="XP_007332320.1">
    <property type="nucleotide sequence ID" value="XM_007332258.1"/>
</dbReference>
<feature type="compositionally biased region" description="Basic and acidic residues" evidence="1">
    <location>
        <begin position="1"/>
        <end position="10"/>
    </location>
</feature>
<dbReference type="HOGENOM" id="CLU_2037384_0_0_1"/>
<keyword evidence="3" id="KW-1185">Reference proteome</keyword>
<dbReference type="Proteomes" id="UP000008493">
    <property type="component" value="Unassembled WGS sequence"/>
</dbReference>
<sequence>MEPPAEEEHTGPLPNQSSPRNIQIGNLSNQLDPGTTSSPPNDLETGGPESATHNTGAEDHKFRTSFESLCLKVNKQLSGLRRSDFNDESNYRWLRTILHLPPEAQPETAHTVINVHDHEGT</sequence>
<protein>
    <submittedName>
        <fullName evidence="2">Uncharacterized protein</fullName>
    </submittedName>
</protein>
<feature type="compositionally biased region" description="Polar residues" evidence="1">
    <location>
        <begin position="13"/>
        <end position="40"/>
    </location>
</feature>
<evidence type="ECO:0000313" key="3">
    <source>
        <dbReference type="Proteomes" id="UP000008493"/>
    </source>
</evidence>
<dbReference type="AlphaFoldDB" id="K5XQE9"/>
<accession>K5XQE9</accession>
<dbReference type="OMA" id="EYRRMRY"/>
<gene>
    <name evidence="2" type="ORF">AGABI1DRAFT_101970</name>
</gene>
<dbReference type="GeneID" id="18821829"/>
<organism evidence="2 3">
    <name type="scientific">Agaricus bisporus var. burnettii (strain JB137-S8 / ATCC MYA-4627 / FGSC 10392)</name>
    <name type="common">White button mushroom</name>
    <dbReference type="NCBI Taxonomy" id="597362"/>
    <lineage>
        <taxon>Eukaryota</taxon>
        <taxon>Fungi</taxon>
        <taxon>Dikarya</taxon>
        <taxon>Basidiomycota</taxon>
        <taxon>Agaricomycotina</taxon>
        <taxon>Agaricomycetes</taxon>
        <taxon>Agaricomycetidae</taxon>
        <taxon>Agaricales</taxon>
        <taxon>Agaricineae</taxon>
        <taxon>Agaricaceae</taxon>
        <taxon>Agaricus</taxon>
    </lineage>
</organism>
<evidence type="ECO:0000256" key="1">
    <source>
        <dbReference type="SAM" id="MobiDB-lite"/>
    </source>
</evidence>